<accession>A0ACB6RBL4</accession>
<name>A0ACB6RBL4_9PLEO</name>
<comment type="caution">
    <text evidence="1">The sequence shown here is derived from an EMBL/GenBank/DDBJ whole genome shotgun (WGS) entry which is preliminary data.</text>
</comment>
<sequence>MYNYGAPGFNRPPGFSGPPPGMAPPPGMGPPAGSSGPPAPGITPPPGVGHAQPSVLGGPRSLPPNWQPPTNMPNINFNAPVIHFGTSGSARGAALDGSGGRRESAAPGGRRGLGMDGAMRDADQGQKARDLQASLVPPSREEIARTIFIGNIPDGVGGDEGMQRILATAGNLRRWTRCTDAKNKPCTFGFAEYEDAESLETAADIFQDVQVPAERQVPSKVKKEEATNGDVKMEDGEEKDEVKKTKLQVVVDDASKLYAEEWKSRRGDDEATTQFRIHTAKEALAGVLASLFNPQYPLPMDLAADTVMHDTQAHENGEHAEIVTIQFSADDELADIPEEMRETVAAEIAAFRDRANQRDQERLALEEKIEAEERIKNRSNRLASPPASAPIGPAGANGVPLGPRAERGIQGAPSGPRGGSQFPSDYQAGVAFVNGSGTKNGAWSLRDDDDDPASDEEIMERRQEQRRNQLDREFKAKERGWMNREGKTVASLRRVDERHTNKEEIRQRNKEAQASLLRTFDDTIEMQQKNHVYYSDHGAWTRARNDFLAKEVQEDAIDRAQEDVELAAWKKQREAARGMADAFLDQQAEELLRPQAPREPQRFKLSLGAAAKKVEEAAATRRTAAEIENLLEDEEDADAPIHKRPLVPIKFDPSIRANLTSEEIAEAQQQLAREIPNDKEGLWKWAISWNDLPEKNISKDIKDWAEKKIVESLGVQEDMLVDAIVDHIREKKGPQDLVEELSEFLEDDAEQLVKKLWRMVIYYSESEKRGIK</sequence>
<dbReference type="Proteomes" id="UP000799755">
    <property type="component" value="Unassembled WGS sequence"/>
</dbReference>
<evidence type="ECO:0000313" key="1">
    <source>
        <dbReference type="EMBL" id="KAF2475730.1"/>
    </source>
</evidence>
<evidence type="ECO:0000313" key="2">
    <source>
        <dbReference type="Proteomes" id="UP000799755"/>
    </source>
</evidence>
<reference evidence="1" key="1">
    <citation type="journal article" date="2020" name="Stud. Mycol.">
        <title>101 Dothideomycetes genomes: a test case for predicting lifestyles and emergence of pathogens.</title>
        <authorList>
            <person name="Haridas S."/>
            <person name="Albert R."/>
            <person name="Binder M."/>
            <person name="Bloem J."/>
            <person name="Labutti K."/>
            <person name="Salamov A."/>
            <person name="Andreopoulos B."/>
            <person name="Baker S."/>
            <person name="Barry K."/>
            <person name="Bills G."/>
            <person name="Bluhm B."/>
            <person name="Cannon C."/>
            <person name="Castanera R."/>
            <person name="Culley D."/>
            <person name="Daum C."/>
            <person name="Ezra D."/>
            <person name="Gonzalez J."/>
            <person name="Henrissat B."/>
            <person name="Kuo A."/>
            <person name="Liang C."/>
            <person name="Lipzen A."/>
            <person name="Lutzoni F."/>
            <person name="Magnuson J."/>
            <person name="Mondo S."/>
            <person name="Nolan M."/>
            <person name="Ohm R."/>
            <person name="Pangilinan J."/>
            <person name="Park H.-J."/>
            <person name="Ramirez L."/>
            <person name="Alfaro M."/>
            <person name="Sun H."/>
            <person name="Tritt A."/>
            <person name="Yoshinaga Y."/>
            <person name="Zwiers L.-H."/>
            <person name="Turgeon B."/>
            <person name="Goodwin S."/>
            <person name="Spatafora J."/>
            <person name="Crous P."/>
            <person name="Grigoriev I."/>
        </authorList>
    </citation>
    <scope>NUCLEOTIDE SEQUENCE</scope>
    <source>
        <strain evidence="1">ATCC 200398</strain>
    </source>
</reference>
<proteinExistence type="predicted"/>
<protein>
    <submittedName>
        <fullName evidence="1">Uncharacterized protein</fullName>
    </submittedName>
</protein>
<gene>
    <name evidence="1" type="ORF">BDR25DRAFT_253252</name>
</gene>
<dbReference type="EMBL" id="MU003495">
    <property type="protein sequence ID" value="KAF2475730.1"/>
    <property type="molecule type" value="Genomic_DNA"/>
</dbReference>
<organism evidence="1 2">
    <name type="scientific">Lindgomyces ingoldianus</name>
    <dbReference type="NCBI Taxonomy" id="673940"/>
    <lineage>
        <taxon>Eukaryota</taxon>
        <taxon>Fungi</taxon>
        <taxon>Dikarya</taxon>
        <taxon>Ascomycota</taxon>
        <taxon>Pezizomycotina</taxon>
        <taxon>Dothideomycetes</taxon>
        <taxon>Pleosporomycetidae</taxon>
        <taxon>Pleosporales</taxon>
        <taxon>Lindgomycetaceae</taxon>
        <taxon>Lindgomyces</taxon>
    </lineage>
</organism>
<keyword evidence="2" id="KW-1185">Reference proteome</keyword>